<proteinExistence type="predicted"/>
<keyword evidence="2" id="KW-0732">Signal</keyword>
<dbReference type="OrthoDB" id="1122998at2"/>
<evidence type="ECO:0000313" key="4">
    <source>
        <dbReference type="Proteomes" id="UP000240621"/>
    </source>
</evidence>
<feature type="compositionally biased region" description="Gly residues" evidence="1">
    <location>
        <begin position="462"/>
        <end position="471"/>
    </location>
</feature>
<evidence type="ECO:0000256" key="2">
    <source>
        <dbReference type="SAM" id="SignalP"/>
    </source>
</evidence>
<feature type="compositionally biased region" description="Basic and acidic residues" evidence="1">
    <location>
        <begin position="438"/>
        <end position="448"/>
    </location>
</feature>
<dbReference type="PROSITE" id="PS51257">
    <property type="entry name" value="PROKAR_LIPOPROTEIN"/>
    <property type="match status" value="1"/>
</dbReference>
<organism evidence="3 4">
    <name type="scientific">Prolixibacter denitrificans</name>
    <dbReference type="NCBI Taxonomy" id="1541063"/>
    <lineage>
        <taxon>Bacteria</taxon>
        <taxon>Pseudomonadati</taxon>
        <taxon>Bacteroidota</taxon>
        <taxon>Bacteroidia</taxon>
        <taxon>Marinilabiliales</taxon>
        <taxon>Prolixibacteraceae</taxon>
        <taxon>Prolixibacter</taxon>
    </lineage>
</organism>
<dbReference type="AlphaFoldDB" id="A0A2P8CKY9"/>
<dbReference type="EMBL" id="PYGC01000001">
    <property type="protein sequence ID" value="PSK85629.1"/>
    <property type="molecule type" value="Genomic_DNA"/>
</dbReference>
<evidence type="ECO:0000256" key="1">
    <source>
        <dbReference type="SAM" id="MobiDB-lite"/>
    </source>
</evidence>
<comment type="caution">
    <text evidence="3">The sequence shown here is derived from an EMBL/GenBank/DDBJ whole genome shotgun (WGS) entry which is preliminary data.</text>
</comment>
<accession>A0A2P8CKY9</accession>
<dbReference type="RefSeq" id="WP_146141933.1">
    <property type="nucleotide sequence ID" value="NZ_BLAU01000001.1"/>
</dbReference>
<feature type="region of interest" description="Disordered" evidence="1">
    <location>
        <begin position="429"/>
        <end position="478"/>
    </location>
</feature>
<name>A0A2P8CKY9_9BACT</name>
<feature type="signal peptide" evidence="2">
    <location>
        <begin position="1"/>
        <end position="22"/>
    </location>
</feature>
<reference evidence="3 4" key="1">
    <citation type="submission" date="2018-03" db="EMBL/GenBank/DDBJ databases">
        <title>Genomic Encyclopedia of Archaeal and Bacterial Type Strains, Phase II (KMG-II): from individual species to whole genera.</title>
        <authorList>
            <person name="Goeker M."/>
        </authorList>
    </citation>
    <scope>NUCLEOTIDE SEQUENCE [LARGE SCALE GENOMIC DNA]</scope>
    <source>
        <strain evidence="3 4">DSM 27267</strain>
    </source>
</reference>
<evidence type="ECO:0000313" key="3">
    <source>
        <dbReference type="EMBL" id="PSK85629.1"/>
    </source>
</evidence>
<sequence>MKNLKRMKSMLLLSLAICFLFAGCQQSFLDEPQDETGLVLKKGKKITVDPSDLYGDLWVIQRNLKGIPQLYPLEYSVEYQDVVKEGIIDVTIPFLTASITTPEGDVIVPEGGGFPEWDDVPLLYDSEGEVYEVVGENVQEIEMGRLNLIRSGPEVLDRRLEEVIKNFGDGTVSEVIRDYCGRLFMVRTDAALAQEIEDKPIDSPLENLAIYKELLTNGFQGRLSFLVDNFKMKGRLDNISDWSQSEKGVEFMTLEEKQLFVANVCAACVGAGSDKTGFLTIDEICYLNEFMGIPGDECFYPVITKTVRTLNKTNKNQETVVKKYIDLSAFMYTRQKFWKTFVTIRTIDDSTDPWTYKDLGTYTIHKILKGNAAELDVLLGTYRYTIDVPYKKKMVGFTNQADDYVQALELIHGNEEFMVWQMPNVDRSSSPFSYTAEEESHGNRPEGKGDDEELSTDDSGSGSTGSIGSRGGGRRGRR</sequence>
<dbReference type="Proteomes" id="UP000240621">
    <property type="component" value="Unassembled WGS sequence"/>
</dbReference>
<feature type="chain" id="PRO_5015165810" evidence="2">
    <location>
        <begin position="23"/>
        <end position="478"/>
    </location>
</feature>
<gene>
    <name evidence="3" type="ORF">CLV93_101593</name>
</gene>
<protein>
    <submittedName>
        <fullName evidence="3">Uncharacterized protein</fullName>
    </submittedName>
</protein>